<dbReference type="RefSeq" id="WP_245366012.1">
    <property type="nucleotide sequence ID" value="NZ_JAGGMR010000001.1"/>
</dbReference>
<evidence type="ECO:0000313" key="2">
    <source>
        <dbReference type="EMBL" id="MBP2190635.1"/>
    </source>
</evidence>
<keyword evidence="1" id="KW-0472">Membrane</keyword>
<evidence type="ECO:0000256" key="1">
    <source>
        <dbReference type="SAM" id="Phobius"/>
    </source>
</evidence>
<keyword evidence="3" id="KW-1185">Reference proteome</keyword>
<protein>
    <submittedName>
        <fullName evidence="2">Uncharacterized protein</fullName>
    </submittedName>
</protein>
<reference evidence="2 3" key="1">
    <citation type="submission" date="2021-03" db="EMBL/GenBank/DDBJ databases">
        <title>Sequencing the genomes of 1000 actinobacteria strains.</title>
        <authorList>
            <person name="Klenk H.-P."/>
        </authorList>
    </citation>
    <scope>NUCLEOTIDE SEQUENCE [LARGE SCALE GENOMIC DNA]</scope>
    <source>
        <strain evidence="2 3">DSM 45516</strain>
    </source>
</reference>
<accession>A0ABS4QG13</accession>
<organism evidence="2 3">
    <name type="scientific">Nocardia goodfellowii</name>
    <dbReference type="NCBI Taxonomy" id="882446"/>
    <lineage>
        <taxon>Bacteria</taxon>
        <taxon>Bacillati</taxon>
        <taxon>Actinomycetota</taxon>
        <taxon>Actinomycetes</taxon>
        <taxon>Mycobacteriales</taxon>
        <taxon>Nocardiaceae</taxon>
        <taxon>Nocardia</taxon>
    </lineage>
</organism>
<keyword evidence="1" id="KW-1133">Transmembrane helix</keyword>
<feature type="transmembrane region" description="Helical" evidence="1">
    <location>
        <begin position="43"/>
        <end position="67"/>
    </location>
</feature>
<dbReference type="Proteomes" id="UP001519325">
    <property type="component" value="Unassembled WGS sequence"/>
</dbReference>
<comment type="caution">
    <text evidence="2">The sequence shown here is derived from an EMBL/GenBank/DDBJ whole genome shotgun (WGS) entry which is preliminary data.</text>
</comment>
<dbReference type="EMBL" id="JAGGMR010000001">
    <property type="protein sequence ID" value="MBP2190635.1"/>
    <property type="molecule type" value="Genomic_DNA"/>
</dbReference>
<gene>
    <name evidence="2" type="ORF">BJ987_003536</name>
</gene>
<sequence>MTNTVLTHPADCADSVGCHSPVLLAYKQLPSEVLEPLMQLLNWLLWFVLLICLAWMIFSAGRLWIAFRSDMAVNDATHGVLMSLIGATVASTASGIALAFLPT</sequence>
<name>A0ABS4QG13_9NOCA</name>
<evidence type="ECO:0000313" key="3">
    <source>
        <dbReference type="Proteomes" id="UP001519325"/>
    </source>
</evidence>
<proteinExistence type="predicted"/>
<keyword evidence="1" id="KW-0812">Transmembrane</keyword>
<feature type="transmembrane region" description="Helical" evidence="1">
    <location>
        <begin position="79"/>
        <end position="101"/>
    </location>
</feature>